<proteinExistence type="predicted"/>
<name>A0A2S5TIK0_9GAMM</name>
<dbReference type="InterPro" id="IPR018060">
    <property type="entry name" value="HTH_AraC"/>
</dbReference>
<comment type="caution">
    <text evidence="5">The sequence shown here is derived from an EMBL/GenBank/DDBJ whole genome shotgun (WGS) entry which is preliminary data.</text>
</comment>
<dbReference type="SUPFAM" id="SSF46689">
    <property type="entry name" value="Homeodomain-like"/>
    <property type="match status" value="2"/>
</dbReference>
<evidence type="ECO:0000313" key="5">
    <source>
        <dbReference type="EMBL" id="PPE74638.1"/>
    </source>
</evidence>
<evidence type="ECO:0000256" key="2">
    <source>
        <dbReference type="ARBA" id="ARBA00023125"/>
    </source>
</evidence>
<keyword evidence="2" id="KW-0238">DNA-binding</keyword>
<dbReference type="AlphaFoldDB" id="A0A2S5TIK0"/>
<dbReference type="PROSITE" id="PS01124">
    <property type="entry name" value="HTH_ARAC_FAMILY_2"/>
    <property type="match status" value="1"/>
</dbReference>
<dbReference type="InterPro" id="IPR050204">
    <property type="entry name" value="AraC_XylS_family_regulators"/>
</dbReference>
<gene>
    <name evidence="5" type="ORF">C3942_07705</name>
</gene>
<dbReference type="Gene3D" id="1.10.10.60">
    <property type="entry name" value="Homeodomain-like"/>
    <property type="match status" value="1"/>
</dbReference>
<feature type="domain" description="HTH araC/xylS-type" evidence="4">
    <location>
        <begin position="155"/>
        <end position="252"/>
    </location>
</feature>
<dbReference type="SUPFAM" id="SSF51182">
    <property type="entry name" value="RmlC-like cupins"/>
    <property type="match status" value="1"/>
</dbReference>
<dbReference type="Pfam" id="PF12833">
    <property type="entry name" value="HTH_18"/>
    <property type="match status" value="1"/>
</dbReference>
<evidence type="ECO:0000259" key="4">
    <source>
        <dbReference type="PROSITE" id="PS01124"/>
    </source>
</evidence>
<reference evidence="5 6" key="1">
    <citation type="submission" date="2018-02" db="EMBL/GenBank/DDBJ databases">
        <title>Genome sequencing of Solimonas sp. HR-BB.</title>
        <authorList>
            <person name="Lee Y."/>
            <person name="Jeon C.O."/>
        </authorList>
    </citation>
    <scope>NUCLEOTIDE SEQUENCE [LARGE SCALE GENOMIC DNA]</scope>
    <source>
        <strain evidence="5 6">HR-BB</strain>
    </source>
</reference>
<evidence type="ECO:0000313" key="6">
    <source>
        <dbReference type="Proteomes" id="UP000238220"/>
    </source>
</evidence>
<protein>
    <submittedName>
        <fullName evidence="5">AraC family transcriptional regulator</fullName>
    </submittedName>
</protein>
<dbReference type="GO" id="GO:0003700">
    <property type="term" value="F:DNA-binding transcription factor activity"/>
    <property type="evidence" value="ECO:0007669"/>
    <property type="project" value="InterPro"/>
</dbReference>
<dbReference type="InterPro" id="IPR011051">
    <property type="entry name" value="RmlC_Cupin_sf"/>
</dbReference>
<evidence type="ECO:0000256" key="1">
    <source>
        <dbReference type="ARBA" id="ARBA00023015"/>
    </source>
</evidence>
<dbReference type="PANTHER" id="PTHR46796">
    <property type="entry name" value="HTH-TYPE TRANSCRIPTIONAL ACTIVATOR RHAS-RELATED"/>
    <property type="match status" value="1"/>
</dbReference>
<keyword evidence="1" id="KW-0805">Transcription regulation</keyword>
<dbReference type="InterPro" id="IPR009057">
    <property type="entry name" value="Homeodomain-like_sf"/>
</dbReference>
<dbReference type="EMBL" id="PSNW01000003">
    <property type="protein sequence ID" value="PPE74638.1"/>
    <property type="molecule type" value="Genomic_DNA"/>
</dbReference>
<organism evidence="5 6">
    <name type="scientific">Solimonas fluminis</name>
    <dbReference type="NCBI Taxonomy" id="2086571"/>
    <lineage>
        <taxon>Bacteria</taxon>
        <taxon>Pseudomonadati</taxon>
        <taxon>Pseudomonadota</taxon>
        <taxon>Gammaproteobacteria</taxon>
        <taxon>Nevskiales</taxon>
        <taxon>Nevskiaceae</taxon>
        <taxon>Solimonas</taxon>
    </lineage>
</organism>
<dbReference type="GO" id="GO:0043565">
    <property type="term" value="F:sequence-specific DNA binding"/>
    <property type="evidence" value="ECO:0007669"/>
    <property type="project" value="InterPro"/>
</dbReference>
<dbReference type="SMART" id="SM00342">
    <property type="entry name" value="HTH_ARAC"/>
    <property type="match status" value="1"/>
</dbReference>
<keyword evidence="3" id="KW-0804">Transcription</keyword>
<evidence type="ECO:0000256" key="3">
    <source>
        <dbReference type="ARBA" id="ARBA00023163"/>
    </source>
</evidence>
<accession>A0A2S5TIK0</accession>
<dbReference type="Proteomes" id="UP000238220">
    <property type="component" value="Unassembled WGS sequence"/>
</dbReference>
<keyword evidence="6" id="KW-1185">Reference proteome</keyword>
<sequence length="262" mass="28114">MPKPAAAPPEPSPLICLWPERLLFVGRLGEVAPHRHAATVLLVALQGEVRVRLSAERSWRQAQTALVPAGCMHALDLRGGITAVYYNDPHRPFHPAMSARDAREPAFELPGGAALRQALQDLHEAPAQGGAALEQVLADSLGRYSPSPLLDARVEATIRLMQADLGENLPLAALAEASTLSPSRLQHLFQDQTGVPLRRFRIWIRFRRALERIAAGASLTTAAFDAGFASSTHFSHAFKAMFGVSPASVLAGASAPLILARP</sequence>